<organism evidence="2 3">
    <name type="scientific">Pseudoduganella violacea</name>
    <dbReference type="NCBI Taxonomy" id="1715466"/>
    <lineage>
        <taxon>Bacteria</taxon>
        <taxon>Pseudomonadati</taxon>
        <taxon>Pseudomonadota</taxon>
        <taxon>Betaproteobacteria</taxon>
        <taxon>Burkholderiales</taxon>
        <taxon>Oxalobacteraceae</taxon>
        <taxon>Telluria group</taxon>
        <taxon>Pseudoduganella</taxon>
    </lineage>
</organism>
<dbReference type="RefSeq" id="WP_183443549.1">
    <property type="nucleotide sequence ID" value="NZ_JACHXD010000021.1"/>
</dbReference>
<evidence type="ECO:0000313" key="3">
    <source>
        <dbReference type="Proteomes" id="UP000541535"/>
    </source>
</evidence>
<evidence type="ECO:0000313" key="2">
    <source>
        <dbReference type="EMBL" id="MBB3121857.1"/>
    </source>
</evidence>
<feature type="compositionally biased region" description="Pro residues" evidence="1">
    <location>
        <begin position="62"/>
        <end position="79"/>
    </location>
</feature>
<dbReference type="Proteomes" id="UP000541535">
    <property type="component" value="Unassembled WGS sequence"/>
</dbReference>
<accession>A0A7W5BET3</accession>
<dbReference type="EMBL" id="JACHXD010000021">
    <property type="protein sequence ID" value="MBB3121857.1"/>
    <property type="molecule type" value="Genomic_DNA"/>
</dbReference>
<protein>
    <recommendedName>
        <fullName evidence="4">Twin-arginine translocation signal domain-containing protein</fullName>
    </recommendedName>
</protein>
<feature type="region of interest" description="Disordered" evidence="1">
    <location>
        <begin position="1"/>
        <end position="23"/>
    </location>
</feature>
<dbReference type="InterPro" id="IPR006311">
    <property type="entry name" value="TAT_signal"/>
</dbReference>
<name>A0A7W5BET3_9BURK</name>
<comment type="caution">
    <text evidence="2">The sequence shown here is derived from an EMBL/GenBank/DDBJ whole genome shotgun (WGS) entry which is preliminary data.</text>
</comment>
<gene>
    <name evidence="2" type="ORF">FHS03_004949</name>
</gene>
<sequence length="160" mass="15813">MKHSSDTPLVSATPDADTSTGSPALTRRHFIKFAAAGAGSIALQACGGGGGGSATTSGVTPVTPPPTTPPPTTNPPTTNPPTGTGSTPAWSEIPTLTFTLGVAGSIPIGQYVSGSVAAIRLNDIELPEGVIYNDLTRSFDYDGVGGLASVDGFVLTATGA</sequence>
<feature type="compositionally biased region" description="Low complexity" evidence="1">
    <location>
        <begin position="80"/>
        <end position="89"/>
    </location>
</feature>
<dbReference type="InterPro" id="IPR019546">
    <property type="entry name" value="TAT_signal_bac_arc"/>
</dbReference>
<evidence type="ECO:0008006" key="4">
    <source>
        <dbReference type="Google" id="ProtNLM"/>
    </source>
</evidence>
<dbReference type="AlphaFoldDB" id="A0A7W5BET3"/>
<dbReference type="PROSITE" id="PS51318">
    <property type="entry name" value="TAT"/>
    <property type="match status" value="1"/>
</dbReference>
<dbReference type="NCBIfam" id="TIGR01409">
    <property type="entry name" value="TAT_signal_seq"/>
    <property type="match status" value="1"/>
</dbReference>
<keyword evidence="3" id="KW-1185">Reference proteome</keyword>
<evidence type="ECO:0000256" key="1">
    <source>
        <dbReference type="SAM" id="MobiDB-lite"/>
    </source>
</evidence>
<reference evidence="2 3" key="1">
    <citation type="submission" date="2020-08" db="EMBL/GenBank/DDBJ databases">
        <title>Genomic Encyclopedia of Type Strains, Phase III (KMG-III): the genomes of soil and plant-associated and newly described type strains.</title>
        <authorList>
            <person name="Whitman W."/>
        </authorList>
    </citation>
    <scope>NUCLEOTIDE SEQUENCE [LARGE SCALE GENOMIC DNA]</scope>
    <source>
        <strain evidence="2 3">CECT 8897</strain>
    </source>
</reference>
<feature type="region of interest" description="Disordered" evidence="1">
    <location>
        <begin position="47"/>
        <end position="89"/>
    </location>
</feature>
<proteinExistence type="predicted"/>